<dbReference type="EMBL" id="VNFH01000003">
    <property type="protein sequence ID" value="TVU72109.1"/>
    <property type="molecule type" value="Genomic_DNA"/>
</dbReference>
<comment type="catalytic activity">
    <reaction evidence="1">
        <text>1,6-anhydro-N-acetyl-beta-muramate + ATP + H2O = N-acetyl-D-muramate 6-phosphate + ADP + H(+)</text>
        <dbReference type="Rhea" id="RHEA:24952"/>
        <dbReference type="ChEBI" id="CHEBI:15377"/>
        <dbReference type="ChEBI" id="CHEBI:15378"/>
        <dbReference type="ChEBI" id="CHEBI:30616"/>
        <dbReference type="ChEBI" id="CHEBI:58690"/>
        <dbReference type="ChEBI" id="CHEBI:58722"/>
        <dbReference type="ChEBI" id="CHEBI:456216"/>
        <dbReference type="EC" id="2.7.1.170"/>
    </reaction>
</comment>
<dbReference type="Proteomes" id="UP000319941">
    <property type="component" value="Unassembled WGS sequence"/>
</dbReference>
<dbReference type="HAMAP" id="MF_01270">
    <property type="entry name" value="AnhMurNAc_kinase"/>
    <property type="match status" value="1"/>
</dbReference>
<dbReference type="AlphaFoldDB" id="A0A558HSL5"/>
<accession>A0A558HSL5</accession>
<keyword evidence="1 2" id="KW-0808">Transferase</keyword>
<comment type="pathway">
    <text evidence="1">Amino-sugar metabolism; 1,6-anhydro-N-acetylmuramate degradation.</text>
</comment>
<gene>
    <name evidence="1" type="primary">anmK</name>
    <name evidence="2" type="ORF">FQP86_06245</name>
</gene>
<dbReference type="UniPathway" id="UPA00544"/>
<sequence>MALYLGLMTGTSLDGLDIALLEIESKTAEKERIRFVDGLDLPLPETLRECLWQLMHDDQVRFADLARAEQGLAELAASAIRQLLTRQQLTPNDICAVGSHGQTIEHRPYGFHIPQQATPYTLQLDNPSLLAELCGIAVVGDFRRRDLAAGGQAAPLAPAFHAALFSQPDQWHGLLNLGGIANLTLLPPQNSSESVIGFDTGPANCLLDAWHARHHGTPVDHNGQWAANGRVIPELLEGLLTAEYFAKPLPKSTGREDFHLGWLEQHLSGDETPADVQATLLTLTVESVARSLEETGIPLPAITPCGGGARNLALITALEQRLANGPHPTQITYCAELGWNADLLEAGAFAWLAARRVLGRPGNLPSVTGARGSRVLGGIYAR</sequence>
<dbReference type="GO" id="GO:0006040">
    <property type="term" value="P:amino sugar metabolic process"/>
    <property type="evidence" value="ECO:0007669"/>
    <property type="project" value="InterPro"/>
</dbReference>
<evidence type="ECO:0000256" key="1">
    <source>
        <dbReference type="HAMAP-Rule" id="MF_01270"/>
    </source>
</evidence>
<dbReference type="Pfam" id="PF03702">
    <property type="entry name" value="AnmK"/>
    <property type="match status" value="1"/>
</dbReference>
<protein>
    <recommendedName>
        <fullName evidence="1">Anhydro-N-acetylmuramic acid kinase</fullName>
        <ecNumber evidence="1">2.7.1.170</ecNumber>
    </recommendedName>
    <alternativeName>
        <fullName evidence="1">AnhMurNAc kinase</fullName>
    </alternativeName>
</protein>
<comment type="caution">
    <text evidence="2">The sequence shown here is derived from an EMBL/GenBank/DDBJ whole genome shotgun (WGS) entry which is preliminary data.</text>
</comment>
<name>A0A558HSL5_9GAMM</name>
<keyword evidence="3" id="KW-1185">Reference proteome</keyword>
<dbReference type="NCBIfam" id="NF007139">
    <property type="entry name" value="PRK09585.1-3"/>
    <property type="match status" value="1"/>
</dbReference>
<reference evidence="2 3" key="1">
    <citation type="submission" date="2019-07" db="EMBL/GenBank/DDBJ databases">
        <title>Diversity of Bacteria from Kongsfjorden, Arctic.</title>
        <authorList>
            <person name="Yu Y."/>
        </authorList>
    </citation>
    <scope>NUCLEOTIDE SEQUENCE [LARGE SCALE GENOMIC DNA]</scope>
    <source>
        <strain evidence="2 3">SM1923</strain>
    </source>
</reference>
<dbReference type="InterPro" id="IPR043129">
    <property type="entry name" value="ATPase_NBD"/>
</dbReference>
<dbReference type="InterPro" id="IPR005338">
    <property type="entry name" value="Anhydro_N_Ac-Mur_kinase"/>
</dbReference>
<keyword evidence="1" id="KW-0547">Nucleotide-binding</keyword>
<dbReference type="Gene3D" id="3.30.420.40">
    <property type="match status" value="2"/>
</dbReference>
<dbReference type="PANTHER" id="PTHR30605:SF0">
    <property type="entry name" value="ANHYDRO-N-ACETYLMURAMIC ACID KINASE"/>
    <property type="match status" value="1"/>
</dbReference>
<dbReference type="GO" id="GO:0016301">
    <property type="term" value="F:kinase activity"/>
    <property type="evidence" value="ECO:0007669"/>
    <property type="project" value="UniProtKB-KW"/>
</dbReference>
<evidence type="ECO:0000313" key="2">
    <source>
        <dbReference type="EMBL" id="TVU72109.1"/>
    </source>
</evidence>
<dbReference type="GO" id="GO:0005524">
    <property type="term" value="F:ATP binding"/>
    <property type="evidence" value="ECO:0007669"/>
    <property type="project" value="UniProtKB-UniRule"/>
</dbReference>
<keyword evidence="1 2" id="KW-0418">Kinase</keyword>
<dbReference type="PANTHER" id="PTHR30605">
    <property type="entry name" value="ANHYDRO-N-ACETYLMURAMIC ACID KINASE"/>
    <property type="match status" value="1"/>
</dbReference>
<dbReference type="GO" id="GO:0009254">
    <property type="term" value="P:peptidoglycan turnover"/>
    <property type="evidence" value="ECO:0007669"/>
    <property type="project" value="UniProtKB-UniRule"/>
</dbReference>
<evidence type="ECO:0000313" key="3">
    <source>
        <dbReference type="Proteomes" id="UP000319941"/>
    </source>
</evidence>
<feature type="binding site" evidence="1">
    <location>
        <begin position="10"/>
        <end position="17"/>
    </location>
    <ligand>
        <name>ATP</name>
        <dbReference type="ChEBI" id="CHEBI:30616"/>
    </ligand>
</feature>
<keyword evidence="1" id="KW-0119">Carbohydrate metabolism</keyword>
<dbReference type="UniPathway" id="UPA00343"/>
<dbReference type="GO" id="GO:0016773">
    <property type="term" value="F:phosphotransferase activity, alcohol group as acceptor"/>
    <property type="evidence" value="ECO:0007669"/>
    <property type="project" value="UniProtKB-UniRule"/>
</dbReference>
<organism evidence="2 3">
    <name type="scientific">Cobetia crustatorum</name>
    <dbReference type="NCBI Taxonomy" id="553385"/>
    <lineage>
        <taxon>Bacteria</taxon>
        <taxon>Pseudomonadati</taxon>
        <taxon>Pseudomonadota</taxon>
        <taxon>Gammaproteobacteria</taxon>
        <taxon>Oceanospirillales</taxon>
        <taxon>Halomonadaceae</taxon>
        <taxon>Cobetia</taxon>
    </lineage>
</organism>
<dbReference type="GO" id="GO:0097175">
    <property type="term" value="P:1,6-anhydro-N-acetyl-beta-muramic acid catabolic process"/>
    <property type="evidence" value="ECO:0007669"/>
    <property type="project" value="UniProtKB-UniRule"/>
</dbReference>
<dbReference type="OrthoDB" id="9763949at2"/>
<dbReference type="CDD" id="cd24050">
    <property type="entry name" value="ASKHA_NBD_ANMK"/>
    <property type="match status" value="1"/>
</dbReference>
<dbReference type="EC" id="2.7.1.170" evidence="1"/>
<comment type="similarity">
    <text evidence="1">Belongs to the anhydro-N-acetylmuramic acid kinase family.</text>
</comment>
<comment type="pathway">
    <text evidence="1">Cell wall biogenesis; peptidoglycan recycling.</text>
</comment>
<dbReference type="RefSeq" id="WP_088743523.1">
    <property type="nucleotide sequence ID" value="NZ_CAWOWR010000087.1"/>
</dbReference>
<comment type="function">
    <text evidence="1">Catalyzes the specific phosphorylation of 1,6-anhydro-N-acetylmuramic acid (anhMurNAc) with the simultaneous cleavage of the 1,6-anhydro ring, generating MurNAc-6-P. Is required for the utilization of anhMurNAc either imported from the medium or derived from its own cell wall murein, and thus plays a role in cell wall recycling.</text>
</comment>
<keyword evidence="1" id="KW-0067">ATP-binding</keyword>
<dbReference type="SUPFAM" id="SSF53067">
    <property type="entry name" value="Actin-like ATPase domain"/>
    <property type="match status" value="1"/>
</dbReference>
<proteinExistence type="inferred from homology"/>